<dbReference type="GO" id="GO:0006915">
    <property type="term" value="P:apoptotic process"/>
    <property type="evidence" value="ECO:0007669"/>
    <property type="project" value="UniProtKB-KW"/>
</dbReference>
<evidence type="ECO:0000259" key="21">
    <source>
        <dbReference type="Pfam" id="PF02800"/>
    </source>
</evidence>
<evidence type="ECO:0000256" key="16">
    <source>
        <dbReference type="ARBA" id="ARBA00023242"/>
    </source>
</evidence>
<evidence type="ECO:0000256" key="2">
    <source>
        <dbReference type="ARBA" id="ARBA00004245"/>
    </source>
</evidence>
<comment type="subunit">
    <text evidence="18">Homotetramer. Interacts with TPPP; the interaction is direct. Interacts (when S-nitrosylated) with SIAH1; leading to nuclear translocation. Interacts with RILPL1/GOSPEL, leading to prevent the interaction between GAPDH and SIAH1 and prevent nuclear translocation. Interacts with CHP1; the interaction increases the binding of CHP1 with microtubules. Associates with microtubules. Interacts with EIF1AD, USP25, PRKCI and WARS1. Interacts with phosphorylated RPL13A; inhibited by oxidatively-modified low-densitity lipoprotein (LDL(ox)). Component of the GAIT complex. Interacts with FKBP6; leading to inhibit GAPDH catalytic activity. Interacts with TRAF2, promoting TRAF2 ubiquitination. Interacts with TRAF3, promoting TRAF3 ubiquitination.</text>
</comment>
<evidence type="ECO:0000256" key="1">
    <source>
        <dbReference type="ARBA" id="ARBA00004123"/>
    </source>
</evidence>
<dbReference type="Pfam" id="PF02800">
    <property type="entry name" value="Gp_dh_C"/>
    <property type="match status" value="1"/>
</dbReference>
<evidence type="ECO:0000256" key="18">
    <source>
        <dbReference type="ARBA" id="ARBA00046997"/>
    </source>
</evidence>
<evidence type="ECO:0000256" key="3">
    <source>
        <dbReference type="ARBA" id="ARBA00004514"/>
    </source>
</evidence>
<feature type="domain" description="Glyceraldehyde 3-phosphate dehydrogenase catalytic" evidence="21">
    <location>
        <begin position="42"/>
        <end position="101"/>
    </location>
</feature>
<evidence type="ECO:0000256" key="15">
    <source>
        <dbReference type="ARBA" id="ARBA00023212"/>
    </source>
</evidence>
<keyword evidence="13" id="KW-0520">NAD</keyword>
<name>A0AAW0K894_MYOGA</name>
<dbReference type="AlphaFoldDB" id="A0AAW0K894"/>
<keyword evidence="9" id="KW-0053">Apoptosis</keyword>
<keyword evidence="10" id="KW-0702">S-nitrosylation</keyword>
<dbReference type="EMBL" id="JBBHLL010000002">
    <property type="protein sequence ID" value="KAK7835267.1"/>
    <property type="molecule type" value="Genomic_DNA"/>
</dbReference>
<dbReference type="Gene3D" id="3.30.360.10">
    <property type="entry name" value="Dihydrodipicolinate Reductase, domain 2"/>
    <property type="match status" value="1"/>
</dbReference>
<dbReference type="InterPro" id="IPR020829">
    <property type="entry name" value="GlycerAld_3-P_DH_cat"/>
</dbReference>
<proteinExistence type="inferred from homology"/>
<keyword evidence="15" id="KW-0206">Cytoskeleton</keyword>
<protein>
    <recommendedName>
        <fullName evidence="6">glyceraldehyde-3-phosphate dehydrogenase (phosphorylating)</fullName>
        <ecNumber evidence="6">1.2.1.12</ecNumber>
    </recommendedName>
    <alternativeName>
        <fullName evidence="17">Peptidyl-cysteine S-nitrosylase GAPDH</fullName>
    </alternativeName>
</protein>
<evidence type="ECO:0000256" key="6">
    <source>
        <dbReference type="ARBA" id="ARBA00013119"/>
    </source>
</evidence>
<dbReference type="PANTHER" id="PTHR10836:SF111">
    <property type="entry name" value="GLYCERALDEHYDE-3-PHOSPHATE DEHYDROGENASE"/>
    <property type="match status" value="1"/>
</dbReference>
<comment type="caution">
    <text evidence="22">The sequence shown here is derived from an EMBL/GenBank/DDBJ whole genome shotgun (WGS) entry which is preliminary data.</text>
</comment>
<comment type="subcellular location">
    <subcellularLocation>
        <location evidence="2">Cytoplasm</location>
        <location evidence="2">Cytoskeleton</location>
    </subcellularLocation>
    <subcellularLocation>
        <location evidence="3">Cytoplasm</location>
        <location evidence="3">Cytosol</location>
    </subcellularLocation>
    <subcellularLocation>
        <location evidence="1">Nucleus</location>
    </subcellularLocation>
</comment>
<dbReference type="Proteomes" id="UP001488838">
    <property type="component" value="Unassembled WGS sequence"/>
</dbReference>
<evidence type="ECO:0000256" key="20">
    <source>
        <dbReference type="ARBA" id="ARBA00048005"/>
    </source>
</evidence>
<accession>A0AAW0K894</accession>
<keyword evidence="8" id="KW-0808">Transferase</keyword>
<dbReference type="GO" id="GO:0005856">
    <property type="term" value="C:cytoskeleton"/>
    <property type="evidence" value="ECO:0007669"/>
    <property type="project" value="UniProtKB-SubCell"/>
</dbReference>
<keyword evidence="12" id="KW-0560">Oxidoreductase</keyword>
<organism evidence="22 23">
    <name type="scientific">Myodes glareolus</name>
    <name type="common">Bank vole</name>
    <name type="synonym">Clethrionomys glareolus</name>
    <dbReference type="NCBI Taxonomy" id="447135"/>
    <lineage>
        <taxon>Eukaryota</taxon>
        <taxon>Metazoa</taxon>
        <taxon>Chordata</taxon>
        <taxon>Craniata</taxon>
        <taxon>Vertebrata</taxon>
        <taxon>Euteleostomi</taxon>
        <taxon>Mammalia</taxon>
        <taxon>Eutheria</taxon>
        <taxon>Euarchontoglires</taxon>
        <taxon>Glires</taxon>
        <taxon>Rodentia</taxon>
        <taxon>Myomorpha</taxon>
        <taxon>Muroidea</taxon>
        <taxon>Cricetidae</taxon>
        <taxon>Arvicolinae</taxon>
        <taxon>Myodes</taxon>
    </lineage>
</organism>
<dbReference type="EC" id="1.2.1.12" evidence="6"/>
<reference evidence="22 23" key="1">
    <citation type="journal article" date="2023" name="bioRxiv">
        <title>Conserved and derived expression patterns and positive selection on dental genes reveal complex evolutionary context of ever-growing rodent molars.</title>
        <authorList>
            <person name="Calamari Z.T."/>
            <person name="Song A."/>
            <person name="Cohen E."/>
            <person name="Akter M."/>
            <person name="Roy R.D."/>
            <person name="Hallikas O."/>
            <person name="Christensen M.M."/>
            <person name="Li P."/>
            <person name="Marangoni P."/>
            <person name="Jernvall J."/>
            <person name="Klein O.D."/>
        </authorList>
    </citation>
    <scope>NUCLEOTIDE SEQUENCE [LARGE SCALE GENOMIC DNA]</scope>
    <source>
        <strain evidence="22">V071</strain>
    </source>
</reference>
<comment type="similarity">
    <text evidence="5">Belongs to the glyceraldehyde-3-phosphate dehydrogenase family.</text>
</comment>
<dbReference type="GO" id="GO:0016740">
    <property type="term" value="F:transferase activity"/>
    <property type="evidence" value="ECO:0007669"/>
    <property type="project" value="UniProtKB-KW"/>
</dbReference>
<gene>
    <name evidence="22" type="ORF">U0070_017803</name>
</gene>
<sequence length="101" mass="11418">MEKSGMPLKGEAKNVIIFTLSANVPMFVMSMDHEKYDNSLKINIIHASTSAAKAVDKVIPELNRKLKGRAFHVPTSYVSIVEQTYFLEKVAKYEDVKKVMK</sequence>
<keyword evidence="16" id="KW-0539">Nucleus</keyword>
<evidence type="ECO:0000256" key="19">
    <source>
        <dbReference type="ARBA" id="ARBA00047698"/>
    </source>
</evidence>
<evidence type="ECO:0000256" key="8">
    <source>
        <dbReference type="ARBA" id="ARBA00022679"/>
    </source>
</evidence>
<dbReference type="PANTHER" id="PTHR10836">
    <property type="entry name" value="GLYCERALDEHYDE 3-PHOSPHATE DEHYDROGENASE"/>
    <property type="match status" value="1"/>
</dbReference>
<keyword evidence="11" id="KW-0810">Translation regulation</keyword>
<evidence type="ECO:0000256" key="5">
    <source>
        <dbReference type="ARBA" id="ARBA00007406"/>
    </source>
</evidence>
<dbReference type="GO" id="GO:0006096">
    <property type="term" value="P:glycolytic process"/>
    <property type="evidence" value="ECO:0007669"/>
    <property type="project" value="UniProtKB-KW"/>
</dbReference>
<dbReference type="InterPro" id="IPR036291">
    <property type="entry name" value="NAD(P)-bd_dom_sf"/>
</dbReference>
<keyword evidence="23" id="KW-1185">Reference proteome</keyword>
<evidence type="ECO:0000256" key="13">
    <source>
        <dbReference type="ARBA" id="ARBA00023027"/>
    </source>
</evidence>
<evidence type="ECO:0000313" key="22">
    <source>
        <dbReference type="EMBL" id="KAK7835267.1"/>
    </source>
</evidence>
<dbReference type="InterPro" id="IPR020831">
    <property type="entry name" value="GlycerAld/Erythrose_P_DH"/>
</dbReference>
<evidence type="ECO:0000256" key="14">
    <source>
        <dbReference type="ARBA" id="ARBA00023152"/>
    </source>
</evidence>
<keyword evidence="7" id="KW-0963">Cytoplasm</keyword>
<dbReference type="SUPFAM" id="SSF55347">
    <property type="entry name" value="Glyceraldehyde-3-phosphate dehydrogenase-like, C-terminal domain"/>
    <property type="match status" value="1"/>
</dbReference>
<evidence type="ECO:0000256" key="10">
    <source>
        <dbReference type="ARBA" id="ARBA00022799"/>
    </source>
</evidence>
<evidence type="ECO:0000256" key="12">
    <source>
        <dbReference type="ARBA" id="ARBA00023002"/>
    </source>
</evidence>
<comment type="pathway">
    <text evidence="4">Carbohydrate degradation; glycolysis; pyruvate from D-glyceraldehyde 3-phosphate: step 1/5.</text>
</comment>
<evidence type="ECO:0000256" key="9">
    <source>
        <dbReference type="ARBA" id="ARBA00022703"/>
    </source>
</evidence>
<evidence type="ECO:0000256" key="11">
    <source>
        <dbReference type="ARBA" id="ARBA00022845"/>
    </source>
</evidence>
<dbReference type="GO" id="GO:0005829">
    <property type="term" value="C:cytosol"/>
    <property type="evidence" value="ECO:0007669"/>
    <property type="project" value="UniProtKB-SubCell"/>
</dbReference>
<dbReference type="SUPFAM" id="SSF51735">
    <property type="entry name" value="NAD(P)-binding Rossmann-fold domains"/>
    <property type="match status" value="1"/>
</dbReference>
<evidence type="ECO:0000256" key="7">
    <source>
        <dbReference type="ARBA" id="ARBA00022490"/>
    </source>
</evidence>
<keyword evidence="14" id="KW-0324">Glycolysis</keyword>
<evidence type="ECO:0000256" key="4">
    <source>
        <dbReference type="ARBA" id="ARBA00004869"/>
    </source>
</evidence>
<evidence type="ECO:0000256" key="17">
    <source>
        <dbReference type="ARBA" id="ARBA00031890"/>
    </source>
</evidence>
<comment type="catalytic activity">
    <reaction evidence="19">
        <text>D-glyceraldehyde 3-phosphate + phosphate + NAD(+) = (2R)-3-phospho-glyceroyl phosphate + NADH + H(+)</text>
        <dbReference type="Rhea" id="RHEA:10300"/>
        <dbReference type="ChEBI" id="CHEBI:15378"/>
        <dbReference type="ChEBI" id="CHEBI:43474"/>
        <dbReference type="ChEBI" id="CHEBI:57540"/>
        <dbReference type="ChEBI" id="CHEBI:57604"/>
        <dbReference type="ChEBI" id="CHEBI:57945"/>
        <dbReference type="ChEBI" id="CHEBI:59776"/>
        <dbReference type="EC" id="1.2.1.12"/>
    </reaction>
</comment>
<dbReference type="GO" id="GO:0004365">
    <property type="term" value="F:glyceraldehyde-3-phosphate dehydrogenase (NAD+) (phosphorylating) activity"/>
    <property type="evidence" value="ECO:0007669"/>
    <property type="project" value="UniProtKB-EC"/>
</dbReference>
<evidence type="ECO:0000313" key="23">
    <source>
        <dbReference type="Proteomes" id="UP001488838"/>
    </source>
</evidence>
<dbReference type="GO" id="GO:0006417">
    <property type="term" value="P:regulation of translation"/>
    <property type="evidence" value="ECO:0007669"/>
    <property type="project" value="UniProtKB-KW"/>
</dbReference>
<dbReference type="GO" id="GO:0005634">
    <property type="term" value="C:nucleus"/>
    <property type="evidence" value="ECO:0007669"/>
    <property type="project" value="UniProtKB-SubCell"/>
</dbReference>
<comment type="catalytic activity">
    <reaction evidence="20">
        <text>S-nitroso-L-cysteinyl-[GAPDH] + L-cysteinyl-[protein] = L-cysteinyl-[GAPDH] + S-nitroso-L-cysteinyl-[protein]</text>
        <dbReference type="Rhea" id="RHEA:66684"/>
        <dbReference type="Rhea" id="RHEA-COMP:10131"/>
        <dbReference type="Rhea" id="RHEA-COMP:17089"/>
        <dbReference type="Rhea" id="RHEA-COMP:17090"/>
        <dbReference type="Rhea" id="RHEA-COMP:17091"/>
        <dbReference type="ChEBI" id="CHEBI:29950"/>
        <dbReference type="ChEBI" id="CHEBI:149494"/>
    </reaction>
    <physiologicalReaction direction="left-to-right" evidence="20">
        <dbReference type="Rhea" id="RHEA:66685"/>
    </physiologicalReaction>
</comment>